<organism evidence="8 9">
    <name type="scientific">Metallibacterium scheffleri</name>
    <dbReference type="NCBI Taxonomy" id="993689"/>
    <lineage>
        <taxon>Bacteria</taxon>
        <taxon>Pseudomonadati</taxon>
        <taxon>Pseudomonadota</taxon>
        <taxon>Gammaproteobacteria</taxon>
        <taxon>Lysobacterales</taxon>
        <taxon>Rhodanobacteraceae</taxon>
        <taxon>Metallibacterium</taxon>
    </lineage>
</organism>
<dbReference type="Gene3D" id="2.40.50.100">
    <property type="match status" value="1"/>
</dbReference>
<keyword evidence="9" id="KW-1185">Reference proteome</keyword>
<dbReference type="InterPro" id="IPR006143">
    <property type="entry name" value="RND_pump_MFP"/>
</dbReference>
<dbReference type="RefSeq" id="WP_081128752.1">
    <property type="nucleotide sequence ID" value="NZ_DAHXOC010000006.1"/>
</dbReference>
<evidence type="ECO:0000256" key="2">
    <source>
        <dbReference type="ARBA" id="ARBA00009477"/>
    </source>
</evidence>
<dbReference type="Pfam" id="PF25917">
    <property type="entry name" value="BSH_RND"/>
    <property type="match status" value="1"/>
</dbReference>
<evidence type="ECO:0000259" key="7">
    <source>
        <dbReference type="Pfam" id="PF25967"/>
    </source>
</evidence>
<dbReference type="GO" id="GO:0022857">
    <property type="term" value="F:transmembrane transporter activity"/>
    <property type="evidence" value="ECO:0007669"/>
    <property type="project" value="InterPro"/>
</dbReference>
<dbReference type="InterPro" id="IPR058625">
    <property type="entry name" value="MdtA-like_BSH"/>
</dbReference>
<dbReference type="NCBIfam" id="TIGR01730">
    <property type="entry name" value="RND_mfp"/>
    <property type="match status" value="1"/>
</dbReference>
<dbReference type="Pfam" id="PF25967">
    <property type="entry name" value="RND-MFP_C"/>
    <property type="match status" value="1"/>
</dbReference>
<dbReference type="SUPFAM" id="SSF111369">
    <property type="entry name" value="HlyD-like secretion proteins"/>
    <property type="match status" value="1"/>
</dbReference>
<feature type="domain" description="Multidrug resistance protein MdtA-like alpha-helical hairpin" evidence="4">
    <location>
        <begin position="103"/>
        <end position="168"/>
    </location>
</feature>
<dbReference type="AlphaFoldDB" id="A0A4S3KGU0"/>
<evidence type="ECO:0000259" key="4">
    <source>
        <dbReference type="Pfam" id="PF25876"/>
    </source>
</evidence>
<feature type="domain" description="Multidrug resistance protein MdtA-like barrel-sandwich hybrid" evidence="5">
    <location>
        <begin position="59"/>
        <end position="200"/>
    </location>
</feature>
<dbReference type="PROSITE" id="PS51257">
    <property type="entry name" value="PROKAR_LIPOPROTEIN"/>
    <property type="match status" value="1"/>
</dbReference>
<dbReference type="EMBL" id="MWQO01000054">
    <property type="protein sequence ID" value="THD07875.1"/>
    <property type="molecule type" value="Genomic_DNA"/>
</dbReference>
<dbReference type="GO" id="GO:0046677">
    <property type="term" value="P:response to antibiotic"/>
    <property type="evidence" value="ECO:0007669"/>
    <property type="project" value="TreeGrafter"/>
</dbReference>
<gene>
    <name evidence="8" type="ORF">B1806_14090</name>
</gene>
<evidence type="ECO:0000256" key="1">
    <source>
        <dbReference type="ARBA" id="ARBA00004519"/>
    </source>
</evidence>
<dbReference type="InterPro" id="IPR058626">
    <property type="entry name" value="MdtA-like_b-barrel"/>
</dbReference>
<proteinExistence type="inferred from homology"/>
<reference evidence="8 9" key="1">
    <citation type="submission" date="2017-02" db="EMBL/GenBank/DDBJ databases">
        <title>Whole genome sequencing of Metallibacterium scheffleri DSM 24874 (T).</title>
        <authorList>
            <person name="Kumar S."/>
            <person name="Patil P."/>
            <person name="Patil P.B."/>
        </authorList>
    </citation>
    <scope>NUCLEOTIDE SEQUENCE [LARGE SCALE GENOMIC DNA]</scope>
    <source>
        <strain evidence="8 9">DSM 24874</strain>
    </source>
</reference>
<evidence type="ECO:0000259" key="6">
    <source>
        <dbReference type="Pfam" id="PF25944"/>
    </source>
</evidence>
<protein>
    <submittedName>
        <fullName evidence="8">Uncharacterized protein</fullName>
    </submittedName>
</protein>
<feature type="domain" description="Multidrug resistance protein MdtA-like C-terminal permuted SH3" evidence="7">
    <location>
        <begin position="298"/>
        <end position="359"/>
    </location>
</feature>
<comment type="similarity">
    <text evidence="2">Belongs to the membrane fusion protein (MFP) (TC 8.A.1) family.</text>
</comment>
<dbReference type="Gene3D" id="2.40.30.170">
    <property type="match status" value="1"/>
</dbReference>
<sequence>MKLTTARLAAPLAAIVLLAACSKGPAPTPPPPQVDVITAKAVDLPVVQTMVGRLAPTLTAQVNARVTGNVLSKDYQEGGEVKAGQLLFQIDPAPLKAALDAQLAALAQARASATNAELIAARDKTLVGRGLIARQTYDTDAATARTTAAAVRQAEANVEAARLNLSYARVTAPISGRAGIANVTVGALVSATSATPMTTIERLDPIYALFSAPYAQVAPLQQAEASGAFKTPGDAPSVHIILPDGSTYAETGRLDFTDMAVDPQTGAVQLRAIFPNPQRLLLPGLFVTVKLSAGVMHNVFLIPQAAVQRDPQGAYVFVVGAGDKVAQRPVTLGEMHGTDWVVTHGLATGERVIVNGIQKVHPGGIAIVAAPQAGAAPGTAR</sequence>
<evidence type="ECO:0000259" key="5">
    <source>
        <dbReference type="Pfam" id="PF25917"/>
    </source>
</evidence>
<feature type="domain" description="Multidrug resistance protein MdtA-like beta-barrel" evidence="6">
    <location>
        <begin position="205"/>
        <end position="294"/>
    </location>
</feature>
<name>A0A4S3KGU0_9GAMM</name>
<comment type="subcellular location">
    <subcellularLocation>
        <location evidence="1">Cell inner membrane</location>
        <topology evidence="1">Lipid-anchor</topology>
    </subcellularLocation>
</comment>
<dbReference type="GO" id="GO:0005886">
    <property type="term" value="C:plasma membrane"/>
    <property type="evidence" value="ECO:0007669"/>
    <property type="project" value="UniProtKB-SubCell"/>
</dbReference>
<comment type="caution">
    <text evidence="8">The sequence shown here is derived from an EMBL/GenBank/DDBJ whole genome shotgun (WGS) entry which is preliminary data.</text>
</comment>
<feature type="signal peptide" evidence="3">
    <location>
        <begin position="1"/>
        <end position="19"/>
    </location>
</feature>
<evidence type="ECO:0000256" key="3">
    <source>
        <dbReference type="SAM" id="SignalP"/>
    </source>
</evidence>
<evidence type="ECO:0000313" key="9">
    <source>
        <dbReference type="Proteomes" id="UP000307749"/>
    </source>
</evidence>
<dbReference type="Proteomes" id="UP000307749">
    <property type="component" value="Unassembled WGS sequence"/>
</dbReference>
<dbReference type="STRING" id="993689.GCA_002077135_02831"/>
<dbReference type="Gene3D" id="1.10.287.470">
    <property type="entry name" value="Helix hairpin bin"/>
    <property type="match status" value="1"/>
</dbReference>
<feature type="chain" id="PRO_5020301584" evidence="3">
    <location>
        <begin position="20"/>
        <end position="381"/>
    </location>
</feature>
<dbReference type="InterPro" id="IPR058624">
    <property type="entry name" value="MdtA-like_HH"/>
</dbReference>
<dbReference type="Pfam" id="PF25944">
    <property type="entry name" value="Beta-barrel_RND"/>
    <property type="match status" value="1"/>
</dbReference>
<dbReference type="PANTHER" id="PTHR30158">
    <property type="entry name" value="ACRA/E-RELATED COMPONENT OF DRUG EFFLUX TRANSPORTER"/>
    <property type="match status" value="1"/>
</dbReference>
<dbReference type="OrthoDB" id="9816569at2"/>
<dbReference type="PANTHER" id="PTHR30158:SF3">
    <property type="entry name" value="MULTIDRUG EFFLUX PUMP SUBUNIT ACRA-RELATED"/>
    <property type="match status" value="1"/>
</dbReference>
<keyword evidence="3" id="KW-0732">Signal</keyword>
<evidence type="ECO:0000313" key="8">
    <source>
        <dbReference type="EMBL" id="THD07875.1"/>
    </source>
</evidence>
<dbReference type="InterPro" id="IPR058627">
    <property type="entry name" value="MdtA-like_C"/>
</dbReference>
<dbReference type="Gene3D" id="2.40.420.20">
    <property type="match status" value="1"/>
</dbReference>
<dbReference type="FunFam" id="2.40.420.20:FF:000001">
    <property type="entry name" value="Efflux RND transporter periplasmic adaptor subunit"/>
    <property type="match status" value="1"/>
</dbReference>
<accession>A0A4S3KGU0</accession>
<dbReference type="Pfam" id="PF25876">
    <property type="entry name" value="HH_MFP_RND"/>
    <property type="match status" value="1"/>
</dbReference>